<comment type="subcellular location">
    <subcellularLocation>
        <location evidence="1">Cell membrane</location>
        <topology evidence="1">Multi-pass membrane protein</topology>
    </subcellularLocation>
</comment>
<name>A0ABR7C3M3_9BACE</name>
<keyword evidence="4 6" id="KW-1133">Transmembrane helix</keyword>
<feature type="transmembrane region" description="Helical" evidence="6">
    <location>
        <begin position="16"/>
        <end position="33"/>
    </location>
</feature>
<feature type="transmembrane region" description="Helical" evidence="6">
    <location>
        <begin position="379"/>
        <end position="400"/>
    </location>
</feature>
<comment type="caution">
    <text evidence="7">The sequence shown here is derived from an EMBL/GenBank/DDBJ whole genome shotgun (WGS) entry which is preliminary data.</text>
</comment>
<keyword evidence="3 6" id="KW-0812">Transmembrane</keyword>
<evidence type="ECO:0000256" key="2">
    <source>
        <dbReference type="ARBA" id="ARBA00022475"/>
    </source>
</evidence>
<dbReference type="EMBL" id="JACOOG010000001">
    <property type="protein sequence ID" value="MBC5592217.1"/>
    <property type="molecule type" value="Genomic_DNA"/>
</dbReference>
<evidence type="ECO:0000313" key="8">
    <source>
        <dbReference type="Proteomes" id="UP000600230"/>
    </source>
</evidence>
<keyword evidence="8" id="KW-1185">Reference proteome</keyword>
<evidence type="ECO:0000256" key="3">
    <source>
        <dbReference type="ARBA" id="ARBA00022692"/>
    </source>
</evidence>
<feature type="transmembrane region" description="Helical" evidence="6">
    <location>
        <begin position="441"/>
        <end position="461"/>
    </location>
</feature>
<dbReference type="InterPro" id="IPR050833">
    <property type="entry name" value="Poly_Biosynth_Transport"/>
</dbReference>
<feature type="transmembrane region" description="Helical" evidence="6">
    <location>
        <begin position="161"/>
        <end position="182"/>
    </location>
</feature>
<evidence type="ECO:0000313" key="7">
    <source>
        <dbReference type="EMBL" id="MBC5592217.1"/>
    </source>
</evidence>
<evidence type="ECO:0000256" key="1">
    <source>
        <dbReference type="ARBA" id="ARBA00004651"/>
    </source>
</evidence>
<evidence type="ECO:0000256" key="6">
    <source>
        <dbReference type="SAM" id="Phobius"/>
    </source>
</evidence>
<feature type="transmembrane region" description="Helical" evidence="6">
    <location>
        <begin position="87"/>
        <end position="110"/>
    </location>
</feature>
<feature type="transmembrane region" description="Helical" evidence="6">
    <location>
        <begin position="130"/>
        <end position="149"/>
    </location>
</feature>
<proteinExistence type="predicted"/>
<feature type="transmembrane region" description="Helical" evidence="6">
    <location>
        <begin position="351"/>
        <end position="372"/>
    </location>
</feature>
<keyword evidence="2" id="KW-1003">Cell membrane</keyword>
<feature type="transmembrane region" description="Helical" evidence="6">
    <location>
        <begin position="406"/>
        <end position="429"/>
    </location>
</feature>
<feature type="transmembrane region" description="Helical" evidence="6">
    <location>
        <begin position="45"/>
        <end position="66"/>
    </location>
</feature>
<sequence length="513" mass="58637">MESEQDNNKRIAKNTLFLYLRMIVVMLITLYTSRILLEVLGVEDFGVYNAIGGFIAMFAIISSSLSSAIGRFITFELGRDDYKRVKVVFVTAFYIQLIFALIILVVSETIGMWFLEEKMTIPESRMSAAYWVYQLAVVAFVLNILNIPYNALIIAYEKMNVYALISVIETVLKLIFISLLIYSPIDKLVTYSSLICLVALIIRFLYIGYCHRLISIDRNYKYLQFSIFKEMAGFAGWNFIGVSSTVLRDQGVNILFNIFCGPIVNAAQGIAMQLRSAVLAFSSSFTTALNPQITKNYAQGNTVYLWELVFKGAKYSGFLMMLMSLPLLLETDFVLQMWLRVVPDHTVNFVRISLIYILIESFSCTMVTLMLATGQIKMYQIVVGSCQMLVFPLAYIFLKLGYSPEIALFTSCVIAVLNLCLRLMMLHNLVHFPVIIFLRDVVLKMVMVFTITLILPLYVYINFESGFFRFCVNSFLSISLMIISMYTIGCDREEKVFVNSKCRFLINKIKNNF</sequence>
<feature type="transmembrane region" description="Helical" evidence="6">
    <location>
        <begin position="467"/>
        <end position="488"/>
    </location>
</feature>
<accession>A0ABR7C3M3</accession>
<dbReference type="RefSeq" id="WP_186905895.1">
    <property type="nucleotide sequence ID" value="NZ_JACOOG010000001.1"/>
</dbReference>
<feature type="transmembrane region" description="Helical" evidence="6">
    <location>
        <begin position="318"/>
        <end position="339"/>
    </location>
</feature>
<keyword evidence="5 6" id="KW-0472">Membrane</keyword>
<gene>
    <name evidence="7" type="ORF">H8S53_13410</name>
</gene>
<feature type="transmembrane region" description="Helical" evidence="6">
    <location>
        <begin position="188"/>
        <end position="209"/>
    </location>
</feature>
<dbReference type="Proteomes" id="UP000600230">
    <property type="component" value="Unassembled WGS sequence"/>
</dbReference>
<evidence type="ECO:0000256" key="4">
    <source>
        <dbReference type="ARBA" id="ARBA00022989"/>
    </source>
</evidence>
<evidence type="ECO:0000256" key="5">
    <source>
        <dbReference type="ARBA" id="ARBA00023136"/>
    </source>
</evidence>
<protein>
    <submittedName>
        <fullName evidence="7">Lipopolysaccharide biosynthesis protein</fullName>
    </submittedName>
</protein>
<dbReference type="PANTHER" id="PTHR30250:SF26">
    <property type="entry name" value="PSMA PROTEIN"/>
    <property type="match status" value="1"/>
</dbReference>
<dbReference type="PANTHER" id="PTHR30250">
    <property type="entry name" value="PST FAMILY PREDICTED COLANIC ACID TRANSPORTER"/>
    <property type="match status" value="1"/>
</dbReference>
<reference evidence="7 8" key="1">
    <citation type="submission" date="2020-08" db="EMBL/GenBank/DDBJ databases">
        <title>Genome public.</title>
        <authorList>
            <person name="Liu C."/>
            <person name="Sun Q."/>
        </authorList>
    </citation>
    <scope>NUCLEOTIDE SEQUENCE [LARGE SCALE GENOMIC DNA]</scope>
    <source>
        <strain evidence="7 8">NSJ-21</strain>
    </source>
</reference>
<organism evidence="7 8">
    <name type="scientific">Bacteroides parvus</name>
    <dbReference type="NCBI Taxonomy" id="2763025"/>
    <lineage>
        <taxon>Bacteria</taxon>
        <taxon>Pseudomonadati</taxon>
        <taxon>Bacteroidota</taxon>
        <taxon>Bacteroidia</taxon>
        <taxon>Bacteroidales</taxon>
        <taxon>Bacteroidaceae</taxon>
        <taxon>Bacteroides</taxon>
    </lineage>
</organism>